<dbReference type="Pfam" id="PF01610">
    <property type="entry name" value="DDE_Tnp_ISL3"/>
    <property type="match status" value="1"/>
</dbReference>
<gene>
    <name evidence="2" type="ORF">FD19_GL001156</name>
</gene>
<feature type="domain" description="Transposase IS204/IS1001/IS1096/IS1165 DDE" evidence="1">
    <location>
        <begin position="46"/>
        <end position="294"/>
    </location>
</feature>
<evidence type="ECO:0000313" key="3">
    <source>
        <dbReference type="Proteomes" id="UP000051789"/>
    </source>
</evidence>
<dbReference type="PANTHER" id="PTHR33498">
    <property type="entry name" value="TRANSPOSASE FOR INSERTION SEQUENCE ELEMENT IS1557"/>
    <property type="match status" value="1"/>
</dbReference>
<protein>
    <submittedName>
        <fullName evidence="2">Transposase</fullName>
    </submittedName>
</protein>
<name>A0A0R2CIW3_9LACO</name>
<evidence type="ECO:0000313" key="2">
    <source>
        <dbReference type="EMBL" id="KRM87635.1"/>
    </source>
</evidence>
<keyword evidence="3" id="KW-1185">Reference proteome</keyword>
<accession>A0A0R2CIW3</accession>
<proteinExistence type="predicted"/>
<organism evidence="2 3">
    <name type="scientific">Lacticaseibacillus thailandensis DSM 22698 = JCM 13996</name>
    <dbReference type="NCBI Taxonomy" id="1423810"/>
    <lineage>
        <taxon>Bacteria</taxon>
        <taxon>Bacillati</taxon>
        <taxon>Bacillota</taxon>
        <taxon>Bacilli</taxon>
        <taxon>Lactobacillales</taxon>
        <taxon>Lactobacillaceae</taxon>
        <taxon>Lacticaseibacillus</taxon>
    </lineage>
</organism>
<dbReference type="InterPro" id="IPR002560">
    <property type="entry name" value="Transposase_DDE"/>
</dbReference>
<dbReference type="PANTHER" id="PTHR33498:SF1">
    <property type="entry name" value="TRANSPOSASE FOR INSERTION SEQUENCE ELEMENT IS1557"/>
    <property type="match status" value="1"/>
</dbReference>
<reference evidence="2 3" key="1">
    <citation type="journal article" date="2015" name="Genome Announc.">
        <title>Expanding the biotechnology potential of lactobacilli through comparative genomics of 213 strains and associated genera.</title>
        <authorList>
            <person name="Sun Z."/>
            <person name="Harris H.M."/>
            <person name="McCann A."/>
            <person name="Guo C."/>
            <person name="Argimon S."/>
            <person name="Zhang W."/>
            <person name="Yang X."/>
            <person name="Jeffery I.B."/>
            <person name="Cooney J.C."/>
            <person name="Kagawa T.F."/>
            <person name="Liu W."/>
            <person name="Song Y."/>
            <person name="Salvetti E."/>
            <person name="Wrobel A."/>
            <person name="Rasinkangas P."/>
            <person name="Parkhill J."/>
            <person name="Rea M.C."/>
            <person name="O'Sullivan O."/>
            <person name="Ritari J."/>
            <person name="Douillard F.P."/>
            <person name="Paul Ross R."/>
            <person name="Yang R."/>
            <person name="Briner A.E."/>
            <person name="Felis G.E."/>
            <person name="de Vos W.M."/>
            <person name="Barrangou R."/>
            <person name="Klaenhammer T.R."/>
            <person name="Caufield P.W."/>
            <person name="Cui Y."/>
            <person name="Zhang H."/>
            <person name="O'Toole P.W."/>
        </authorList>
    </citation>
    <scope>NUCLEOTIDE SEQUENCE [LARGE SCALE GENOMIC DNA]</scope>
    <source>
        <strain evidence="2 3">DSM 22698</strain>
    </source>
</reference>
<dbReference type="EMBL" id="AYZK01000002">
    <property type="protein sequence ID" value="KRM87635.1"/>
    <property type="molecule type" value="Genomic_DNA"/>
</dbReference>
<comment type="caution">
    <text evidence="2">The sequence shown here is derived from an EMBL/GenBank/DDBJ whole genome shotgun (WGS) entry which is preliminary data.</text>
</comment>
<dbReference type="AlphaFoldDB" id="A0A0R2CIW3"/>
<sequence length="306" mass="35975">MIRLAKELIPTTTIARIVGISASNVQRVLNKNVHLTYRVKHLPPNLCFDEIRTCGHRMSFDCCDAESHQLITTLPTRLSRDIIDYFEARYSLQERRTVQTVTIDMNAQYVQFIHRLFPNAELIIDRFHIVQLAARALDQERLRLLHQEIDQHSRRYRVLKSQWRSFHLNEDELERAKSRYLRGLNEWIVPQAAVNLGLDHAPRFRAAYEIYQTIMTALKNKSGAKLAHLLKIYKNCGNAMDTTIAKLRKNKNAVLNSCRYSYSNGLLEVLNRKIKTLKRNCFGFRNQYNMFIRIRLIHEEKTHSPE</sequence>
<evidence type="ECO:0000259" key="1">
    <source>
        <dbReference type="Pfam" id="PF01610"/>
    </source>
</evidence>
<dbReference type="NCBIfam" id="NF033550">
    <property type="entry name" value="transpos_ISL3"/>
    <property type="match status" value="1"/>
</dbReference>
<dbReference type="Proteomes" id="UP000051789">
    <property type="component" value="Unassembled WGS sequence"/>
</dbReference>
<dbReference type="InterPro" id="IPR047951">
    <property type="entry name" value="Transpos_ISL3"/>
</dbReference>
<dbReference type="PATRIC" id="fig|1423810.4.peg.1189"/>